<keyword evidence="9" id="KW-1185">Reference proteome</keyword>
<protein>
    <submittedName>
        <fullName evidence="8">Zinc-type alcohol dehydrogenase AdhD</fullName>
    </submittedName>
</protein>
<dbReference type="GO" id="GO:0008270">
    <property type="term" value="F:zinc ion binding"/>
    <property type="evidence" value="ECO:0007669"/>
    <property type="project" value="InterPro"/>
</dbReference>
<dbReference type="PANTHER" id="PTHR43880">
    <property type="entry name" value="ALCOHOL DEHYDROGENASE"/>
    <property type="match status" value="1"/>
</dbReference>
<dbReference type="SMART" id="SM00829">
    <property type="entry name" value="PKS_ER"/>
    <property type="match status" value="1"/>
</dbReference>
<dbReference type="Gene3D" id="3.90.180.10">
    <property type="entry name" value="Medium-chain alcohol dehydrogenases, catalytic domain"/>
    <property type="match status" value="1"/>
</dbReference>
<feature type="domain" description="Enoyl reductase (ER)" evidence="7">
    <location>
        <begin position="6"/>
        <end position="371"/>
    </location>
</feature>
<gene>
    <name evidence="8" type="ORF">GCM10011519_24920</name>
</gene>
<dbReference type="CDD" id="cd08279">
    <property type="entry name" value="Zn_ADH_class_III"/>
    <property type="match status" value="1"/>
</dbReference>
<dbReference type="RefSeq" id="WP_188780062.1">
    <property type="nucleotide sequence ID" value="NZ_BMKQ01000001.1"/>
</dbReference>
<evidence type="ECO:0000256" key="5">
    <source>
        <dbReference type="ARBA" id="ARBA00023027"/>
    </source>
</evidence>
<dbReference type="InterPro" id="IPR002328">
    <property type="entry name" value="ADH_Zn_CS"/>
</dbReference>
<dbReference type="SUPFAM" id="SSF51735">
    <property type="entry name" value="NAD(P)-binding Rossmann-fold domains"/>
    <property type="match status" value="1"/>
</dbReference>
<dbReference type="Gene3D" id="3.40.50.720">
    <property type="entry name" value="NAD(P)-binding Rossmann-like Domain"/>
    <property type="match status" value="1"/>
</dbReference>
<dbReference type="GO" id="GO:0046294">
    <property type="term" value="P:formaldehyde catabolic process"/>
    <property type="evidence" value="ECO:0007669"/>
    <property type="project" value="TreeGrafter"/>
</dbReference>
<evidence type="ECO:0000313" key="9">
    <source>
        <dbReference type="Proteomes" id="UP000649179"/>
    </source>
</evidence>
<dbReference type="SUPFAM" id="SSF50129">
    <property type="entry name" value="GroES-like"/>
    <property type="match status" value="2"/>
</dbReference>
<dbReference type="NCBIfam" id="TIGR03989">
    <property type="entry name" value="Rxyl_3153"/>
    <property type="match status" value="1"/>
</dbReference>
<dbReference type="InterPro" id="IPR036291">
    <property type="entry name" value="NAD(P)-bd_dom_sf"/>
</dbReference>
<evidence type="ECO:0000256" key="1">
    <source>
        <dbReference type="ARBA" id="ARBA00008072"/>
    </source>
</evidence>
<dbReference type="Pfam" id="PF08240">
    <property type="entry name" value="ADH_N"/>
    <property type="match status" value="1"/>
</dbReference>
<evidence type="ECO:0000256" key="2">
    <source>
        <dbReference type="ARBA" id="ARBA00022723"/>
    </source>
</evidence>
<dbReference type="PROSITE" id="PS00059">
    <property type="entry name" value="ADH_ZINC"/>
    <property type="match status" value="1"/>
</dbReference>
<organism evidence="8 9">
    <name type="scientific">Marmoricola endophyticus</name>
    <dbReference type="NCBI Taxonomy" id="2040280"/>
    <lineage>
        <taxon>Bacteria</taxon>
        <taxon>Bacillati</taxon>
        <taxon>Actinomycetota</taxon>
        <taxon>Actinomycetes</taxon>
        <taxon>Propionibacteriales</taxon>
        <taxon>Nocardioidaceae</taxon>
        <taxon>Marmoricola</taxon>
    </lineage>
</organism>
<reference evidence="8" key="2">
    <citation type="submission" date="2020-09" db="EMBL/GenBank/DDBJ databases">
        <authorList>
            <person name="Sun Q."/>
            <person name="Zhou Y."/>
        </authorList>
    </citation>
    <scope>NUCLEOTIDE SEQUENCE</scope>
    <source>
        <strain evidence="8">CGMCC 1.16067</strain>
    </source>
</reference>
<evidence type="ECO:0000313" key="8">
    <source>
        <dbReference type="EMBL" id="GGF49931.1"/>
    </source>
</evidence>
<keyword evidence="4" id="KW-0560">Oxidoreductase</keyword>
<dbReference type="PANTHER" id="PTHR43880:SF12">
    <property type="entry name" value="ALCOHOL DEHYDROGENASE CLASS-3"/>
    <property type="match status" value="1"/>
</dbReference>
<dbReference type="InterPro" id="IPR013154">
    <property type="entry name" value="ADH-like_N"/>
</dbReference>
<dbReference type="Pfam" id="PF00107">
    <property type="entry name" value="ADH_zinc_N"/>
    <property type="match status" value="1"/>
</dbReference>
<comment type="similarity">
    <text evidence="1 6">Belongs to the zinc-containing alcohol dehydrogenase family.</text>
</comment>
<proteinExistence type="inferred from homology"/>
<dbReference type="InterPro" id="IPR023921">
    <property type="entry name" value="ADH_Zn_actinomycetes"/>
</dbReference>
<dbReference type="EMBL" id="BMKQ01000001">
    <property type="protein sequence ID" value="GGF49931.1"/>
    <property type="molecule type" value="Genomic_DNA"/>
</dbReference>
<dbReference type="InterPro" id="IPR011032">
    <property type="entry name" value="GroES-like_sf"/>
</dbReference>
<dbReference type="GO" id="GO:0051903">
    <property type="term" value="F:S-(hydroxymethyl)glutathione dehydrogenase [NAD(P)+] activity"/>
    <property type="evidence" value="ECO:0007669"/>
    <property type="project" value="TreeGrafter"/>
</dbReference>
<name>A0A917BKX2_9ACTN</name>
<dbReference type="InterPro" id="IPR013149">
    <property type="entry name" value="ADH-like_C"/>
</dbReference>
<dbReference type="InterPro" id="IPR020843">
    <property type="entry name" value="ER"/>
</dbReference>
<keyword evidence="2 6" id="KW-0479">Metal-binding</keyword>
<comment type="caution">
    <text evidence="8">The sequence shown here is derived from an EMBL/GenBank/DDBJ whole genome shotgun (WGS) entry which is preliminary data.</text>
</comment>
<dbReference type="Proteomes" id="UP000649179">
    <property type="component" value="Unassembled WGS sequence"/>
</dbReference>
<accession>A0A917BKX2</accession>
<evidence type="ECO:0000259" key="7">
    <source>
        <dbReference type="SMART" id="SM00829"/>
    </source>
</evidence>
<sequence>MKTRAAILREVEKPWSVEEIELDPPKQGEVLVKMVASGLCHSDEHVYTGDLAGVVPGAPVIGGHEGAGIVMEVGEGVTFVEEGDHVVFGFVPACGNCHMCSIGHSNQCETLAHYPTGLQISDSTARHHGKDGEDLGLMCLLGTFAEHTVVNQASVVKVDKDWPLDKGCLLGCGVLTGWGSAVYTADVSPGEYVAVVGCGGLGQNAVQGAAMAGARAVVAIDPVELKRETATSMGATHSYSSMEEAAEKGEEVHWGRGFDKVIMTMGLGSSEDVGKAYALLGQRGRLVITNLHPSTEMGISIPAIDLTLTEKQVVGSLFGSCNIRTDIPRMFEMYLQGKLKLDELITQTYTLDQVNEGYEAMRNGENIRGVIIYD</sequence>
<dbReference type="AlphaFoldDB" id="A0A917BKX2"/>
<keyword evidence="3 6" id="KW-0862">Zinc</keyword>
<keyword evidence="5" id="KW-0520">NAD</keyword>
<dbReference type="GO" id="GO:0005829">
    <property type="term" value="C:cytosol"/>
    <property type="evidence" value="ECO:0007669"/>
    <property type="project" value="TreeGrafter"/>
</dbReference>
<evidence type="ECO:0000256" key="6">
    <source>
        <dbReference type="RuleBase" id="RU361277"/>
    </source>
</evidence>
<comment type="cofactor">
    <cofactor evidence="6">
        <name>Zn(2+)</name>
        <dbReference type="ChEBI" id="CHEBI:29105"/>
    </cofactor>
</comment>
<evidence type="ECO:0000256" key="4">
    <source>
        <dbReference type="ARBA" id="ARBA00023002"/>
    </source>
</evidence>
<evidence type="ECO:0000256" key="3">
    <source>
        <dbReference type="ARBA" id="ARBA00022833"/>
    </source>
</evidence>
<reference evidence="8" key="1">
    <citation type="journal article" date="2014" name="Int. J. Syst. Evol. Microbiol.">
        <title>Complete genome sequence of Corynebacterium casei LMG S-19264T (=DSM 44701T), isolated from a smear-ripened cheese.</title>
        <authorList>
            <consortium name="US DOE Joint Genome Institute (JGI-PGF)"/>
            <person name="Walter F."/>
            <person name="Albersmeier A."/>
            <person name="Kalinowski J."/>
            <person name="Ruckert C."/>
        </authorList>
    </citation>
    <scope>NUCLEOTIDE SEQUENCE</scope>
    <source>
        <strain evidence="8">CGMCC 1.16067</strain>
    </source>
</reference>